<protein>
    <submittedName>
        <fullName evidence="15">CCR4-NOT transcription complex subunit 3</fullName>
    </submittedName>
</protein>
<evidence type="ECO:0000259" key="14">
    <source>
        <dbReference type="Pfam" id="PF04153"/>
    </source>
</evidence>
<dbReference type="GO" id="GO:0000932">
    <property type="term" value="C:P-body"/>
    <property type="evidence" value="ECO:0007669"/>
    <property type="project" value="UniProtKB-UniRule"/>
</dbReference>
<dbReference type="STRING" id="130081.M2XLQ3"/>
<dbReference type="InterPro" id="IPR012270">
    <property type="entry name" value="CCR4-NOT_su3/5"/>
</dbReference>
<reference evidence="16" key="1">
    <citation type="journal article" date="2013" name="Science">
        <title>Gene transfer from bacteria and archaea facilitated evolution of an extremophilic eukaryote.</title>
        <authorList>
            <person name="Schonknecht G."/>
            <person name="Chen W.H."/>
            <person name="Ternes C.M."/>
            <person name="Barbier G.G."/>
            <person name="Shrestha R.P."/>
            <person name="Stanke M."/>
            <person name="Brautigam A."/>
            <person name="Baker B.J."/>
            <person name="Banfield J.F."/>
            <person name="Garavito R.M."/>
            <person name="Carr K."/>
            <person name="Wilkerson C."/>
            <person name="Rensing S.A."/>
            <person name="Gagneul D."/>
            <person name="Dickenson N.E."/>
            <person name="Oesterhelt C."/>
            <person name="Lercher M.J."/>
            <person name="Weber A.P."/>
        </authorList>
    </citation>
    <scope>NUCLEOTIDE SEQUENCE [LARGE SCALE GENOMIC DNA]</scope>
    <source>
        <strain evidence="16">074W</strain>
    </source>
</reference>
<evidence type="ECO:0000256" key="7">
    <source>
        <dbReference type="ARBA" id="ARBA00023015"/>
    </source>
</evidence>
<comment type="subcellular location">
    <subcellularLocation>
        <location evidence="2 10">Cytoplasm</location>
    </subcellularLocation>
    <subcellularLocation>
        <location evidence="1 10">Nucleus</location>
    </subcellularLocation>
</comment>
<dbReference type="EMBL" id="KB454494">
    <property type="protein sequence ID" value="EME31117.1"/>
    <property type="molecule type" value="Genomic_DNA"/>
</dbReference>
<evidence type="ECO:0000256" key="10">
    <source>
        <dbReference type="PIRNR" id="PIRNR005290"/>
    </source>
</evidence>
<dbReference type="GO" id="GO:0005634">
    <property type="term" value="C:nucleus"/>
    <property type="evidence" value="ECO:0007669"/>
    <property type="project" value="UniProtKB-SubCell"/>
</dbReference>
<dbReference type="GO" id="GO:0006355">
    <property type="term" value="P:regulation of DNA-templated transcription"/>
    <property type="evidence" value="ECO:0007669"/>
    <property type="project" value="InterPro"/>
</dbReference>
<feature type="domain" description="CCR4-Not complex component Not N-terminal" evidence="13">
    <location>
        <begin position="3"/>
        <end position="226"/>
    </location>
</feature>
<evidence type="ECO:0000313" key="15">
    <source>
        <dbReference type="EMBL" id="EME31117.1"/>
    </source>
</evidence>
<dbReference type="Pfam" id="PF04065">
    <property type="entry name" value="Not3"/>
    <property type="match status" value="1"/>
</dbReference>
<sequence length="720" mass="80902">MTNRKLQAEIDKVLRKVEEGATQFEEIWLKVYDSSSFAQKEKHENDLKREIKKLQRLRDQLKVWQNDSSIKDKSKIDASRKLIEEKMEKFKVCERETKTKAFSKEGLSLDRTDPKNREKQRIREWVTECINSLRVQCDTMEAEVESLSKSKKKKGDNEKLASLTHRLTRHRYHIDMLERLLRAVDNENVSFEDAAELKESVEYYVYNNDDPDFVEDTSVYESLNLEKAINVMPASTISLESGIICKPEDSSSSRTSEELTGKTKATVTDTSASHSSNQKISSTQQPTGNKEVSPKTILSTKDSNNNNKGVGSSPRPSQPFTAKNYAATKNSGTSNPAATSSRSEGNVSVSSAWGNVINAAGKSLNSVNQSLKTSPPRRPFAAAVLEGLQSSKKDERSSSSETPEEENFSVQKQNSFGYSTANKSSFAESEKKDETGKFSSQVKLDRSANSSKWVPRSQALSSSEESIKLANRKTKQRMDENVSSTLGQEGSAEVSAEVSEGTPTLSGSNDSDRSDGGKEVASSRLSMSSSPSSPSIQGSYPPSKHSTPFIQNDTSLTEGVLGGAFRQEERAATQTLLDASLRCMPEPLDVDLPKNYIPRNPSKYVPTCFPTAPPPMLLSPSLFQHFDTDTLFFIFYFQPGTYQQYLAAKELKRQSWRFHRKYMTWFQRHEEPQVVESDYEQGTYVYFDYALNDDAGWCQRIKSEFTFEYAYLEDELPIDS</sequence>
<dbReference type="InterPro" id="IPR007207">
    <property type="entry name" value="Not_N"/>
</dbReference>
<dbReference type="AlphaFoldDB" id="M2XLQ3"/>
<keyword evidence="7 10" id="KW-0805">Transcription regulation</keyword>
<dbReference type="OMA" id="YKPQTPY"/>
<dbReference type="Pfam" id="PF04153">
    <property type="entry name" value="NOT2_3_5_C"/>
    <property type="match status" value="1"/>
</dbReference>
<name>M2XLQ3_GALSU</name>
<dbReference type="PANTHER" id="PTHR23326">
    <property type="entry name" value="CCR4 NOT-RELATED"/>
    <property type="match status" value="1"/>
</dbReference>
<feature type="compositionally biased region" description="Low complexity" evidence="12">
    <location>
        <begin position="489"/>
        <end position="509"/>
    </location>
</feature>
<evidence type="ECO:0000256" key="2">
    <source>
        <dbReference type="ARBA" id="ARBA00004496"/>
    </source>
</evidence>
<evidence type="ECO:0000313" key="16">
    <source>
        <dbReference type="Proteomes" id="UP000030680"/>
    </source>
</evidence>
<feature type="compositionally biased region" description="Polar residues" evidence="12">
    <location>
        <begin position="263"/>
        <end position="339"/>
    </location>
</feature>
<dbReference type="Proteomes" id="UP000030680">
    <property type="component" value="Unassembled WGS sequence"/>
</dbReference>
<feature type="compositionally biased region" description="Low complexity" evidence="12">
    <location>
        <begin position="522"/>
        <end position="543"/>
    </location>
</feature>
<keyword evidence="5 10" id="KW-0678">Repressor</keyword>
<comment type="similarity">
    <text evidence="3 10">Belongs to the CNOT2/3/5 family.</text>
</comment>
<keyword evidence="8 10" id="KW-0804">Transcription</keyword>
<keyword evidence="4 10" id="KW-0963">Cytoplasm</keyword>
<feature type="region of interest" description="Disordered" evidence="12">
    <location>
        <begin position="388"/>
        <end position="551"/>
    </location>
</feature>
<evidence type="ECO:0000259" key="13">
    <source>
        <dbReference type="Pfam" id="PF04065"/>
    </source>
</evidence>
<evidence type="ECO:0000256" key="4">
    <source>
        <dbReference type="ARBA" id="ARBA00022490"/>
    </source>
</evidence>
<evidence type="ECO:0000256" key="9">
    <source>
        <dbReference type="ARBA" id="ARBA00023242"/>
    </source>
</evidence>
<accession>M2XLQ3</accession>
<evidence type="ECO:0000256" key="5">
    <source>
        <dbReference type="ARBA" id="ARBA00022491"/>
    </source>
</evidence>
<dbReference type="InterPro" id="IPR007282">
    <property type="entry name" value="NOT2/3/5_C"/>
</dbReference>
<dbReference type="Gene3D" id="2.30.30.1020">
    <property type="entry name" value="CCR4-NOT complex subunit 2/3/5, C-terminal domain"/>
    <property type="match status" value="1"/>
</dbReference>
<gene>
    <name evidence="15" type="ORF">Gasu_16160</name>
</gene>
<keyword evidence="6" id="KW-0597">Phosphoprotein</keyword>
<evidence type="ECO:0000256" key="1">
    <source>
        <dbReference type="ARBA" id="ARBA00004123"/>
    </source>
</evidence>
<dbReference type="GeneID" id="17089793"/>
<proteinExistence type="inferred from homology"/>
<evidence type="ECO:0000256" key="8">
    <source>
        <dbReference type="ARBA" id="ARBA00023163"/>
    </source>
</evidence>
<organism evidence="15 16">
    <name type="scientific">Galdieria sulphuraria</name>
    <name type="common">Red alga</name>
    <dbReference type="NCBI Taxonomy" id="130081"/>
    <lineage>
        <taxon>Eukaryota</taxon>
        <taxon>Rhodophyta</taxon>
        <taxon>Bangiophyceae</taxon>
        <taxon>Galdieriales</taxon>
        <taxon>Galdieriaceae</taxon>
        <taxon>Galdieria</taxon>
    </lineage>
</organism>
<keyword evidence="9 10" id="KW-0539">Nucleus</keyword>
<dbReference type="InterPro" id="IPR038635">
    <property type="entry name" value="CCR4-NOT_su2/3/5_C_sf"/>
</dbReference>
<evidence type="ECO:0000256" key="3">
    <source>
        <dbReference type="ARBA" id="ARBA00007682"/>
    </source>
</evidence>
<dbReference type="GO" id="GO:0030015">
    <property type="term" value="C:CCR4-NOT core complex"/>
    <property type="evidence" value="ECO:0007669"/>
    <property type="project" value="UniProtKB-UniRule"/>
</dbReference>
<dbReference type="eggNOG" id="KOG2150">
    <property type="taxonomic scope" value="Eukaryota"/>
</dbReference>
<dbReference type="KEGG" id="gsl:Gasu_16160"/>
<dbReference type="InterPro" id="IPR040168">
    <property type="entry name" value="Not2/3/5"/>
</dbReference>
<dbReference type="PIRSF" id="PIRSF005290">
    <property type="entry name" value="NOT_su_3_5"/>
    <property type="match status" value="1"/>
</dbReference>
<dbReference type="Gramene" id="EME31117">
    <property type="protein sequence ID" value="EME31117"/>
    <property type="gene ID" value="Gasu_16160"/>
</dbReference>
<keyword evidence="16" id="KW-1185">Reference proteome</keyword>
<evidence type="ECO:0000256" key="12">
    <source>
        <dbReference type="SAM" id="MobiDB-lite"/>
    </source>
</evidence>
<feature type="coiled-coil region" evidence="11">
    <location>
        <begin position="3"/>
        <end position="67"/>
    </location>
</feature>
<feature type="compositionally biased region" description="Polar residues" evidence="12">
    <location>
        <begin position="437"/>
        <end position="464"/>
    </location>
</feature>
<dbReference type="OrthoDB" id="293823at2759"/>
<feature type="compositionally biased region" description="Polar residues" evidence="12">
    <location>
        <begin position="410"/>
        <end position="427"/>
    </location>
</feature>
<feature type="domain" description="NOT2/NOT3/NOT5 C-terminal" evidence="14">
    <location>
        <begin position="585"/>
        <end position="712"/>
    </location>
</feature>
<keyword evidence="11" id="KW-0175">Coiled coil</keyword>
<feature type="region of interest" description="Disordered" evidence="12">
    <location>
        <begin position="246"/>
        <end position="346"/>
    </location>
</feature>
<dbReference type="RefSeq" id="XP_005707637.1">
    <property type="nucleotide sequence ID" value="XM_005707580.1"/>
</dbReference>
<evidence type="ECO:0000256" key="11">
    <source>
        <dbReference type="SAM" id="Coils"/>
    </source>
</evidence>
<feature type="compositionally biased region" description="Basic and acidic residues" evidence="12">
    <location>
        <begin position="246"/>
        <end position="261"/>
    </location>
</feature>
<evidence type="ECO:0000256" key="6">
    <source>
        <dbReference type="ARBA" id="ARBA00022553"/>
    </source>
</evidence>